<comment type="subcellular location">
    <subcellularLocation>
        <location evidence="1">Cell projection</location>
        <location evidence="1">Cilium</location>
    </subcellularLocation>
    <subcellularLocation>
        <location evidence="2">Cytoplasm</location>
    </subcellularLocation>
</comment>
<dbReference type="InterPro" id="IPR013783">
    <property type="entry name" value="Ig-like_fold"/>
</dbReference>
<dbReference type="InterPro" id="IPR013320">
    <property type="entry name" value="ConA-like_dom_sf"/>
</dbReference>
<dbReference type="PATRIC" id="fig|1454006.5.peg.1937"/>
<proteinExistence type="predicted"/>
<dbReference type="InterPro" id="IPR026444">
    <property type="entry name" value="Secre_tail"/>
</dbReference>
<dbReference type="GO" id="GO:0004553">
    <property type="term" value="F:hydrolase activity, hydrolyzing O-glycosyl compounds"/>
    <property type="evidence" value="ECO:0007669"/>
    <property type="project" value="UniProtKB-ARBA"/>
</dbReference>
<dbReference type="KEGG" id="sze:AW14_09780"/>
<evidence type="ECO:0000256" key="6">
    <source>
        <dbReference type="ARBA" id="ARBA00023157"/>
    </source>
</evidence>
<keyword evidence="5" id="KW-0969">Cilium</keyword>
<dbReference type="RefSeq" id="WP_052647473.1">
    <property type="nucleotide sequence ID" value="NZ_CP007202.1"/>
</dbReference>
<protein>
    <submittedName>
        <fullName evidence="10">MAM protein</fullName>
    </submittedName>
</protein>
<dbReference type="OrthoDB" id="2582440at2"/>
<sequence>MKKCILFLKKFNVFFILVSFFSFKSNGQCASSGNTNYNTGITFVSFNTINNADIPKNVGYENFTGISTNVNQGSSYNLTVRVNTDGNYTVHAFAWIDWNQDGDFSDAGETYDLGDRRNVIDGTTSLIPLSISIPLTAATGNTRMRVSAKYNSNPSSCETNFDGEVEDYSLNVIGSSSPEINITGLGNTIVSGDTTPNISDDTDFGNVSTVLSSKSNTFTIQNTDIGTLNLTGSPRVLIGGANASDFTVTSNPSATITGNSSSTFTIRFIPGAIGLRTATVSIINNDTNENPYTFTIQGYGSGLAQEINVRGLGNNILSGDTKPTTLDNTDFGSVLTTSNKTNTFVIENLGTLNNLSLTGASPYITFTGTNAGDFSVTTIPNNNISANNSTTFAITFSPTGGGIRTATLRIANNDSDENPYTFSIQGVGIVPLPEMNIQGNSINISDNDTTPSLTDFTDFGDYGVSLGSITHNFVIENTGPGTLNLTGASPYITISGAHASDFTVSTIPSNAIAPGSSTTFSISFDPTSSGLRTATISISNNDSDENPYNFNVQGTGVTAPPLYTAYYETFDISNGGWNVIRSTNDTWIWTNSYPASVTNELAEGGFWRNNSYNSYSNNSWIIVESPEYNFSGLQNLNLSLDVEYNTQNDTDGMRILYSVGSGAFTPLTGSGTNWYDDYTSVLGGDGWNDDSHPDLPAFSGPYSHFKNAKIELPDAIFSNRSNVKFRIEFRTNNNTTDVGVGFDNFKIDADPITTLANSTVAPANINGNLRLWLKANDGVSVSDGARLTNWEDQAYSTTLDKEDATAANYLAPTYRDNANRNLNYNPILDFNNSSTEYMNGKGGFFSQDYFVVVKSDDVVNTSIGSSNRQFPLGGKSDTANYHEDPTGLAFGSSTGRYVDEVIAHNLGAYVNTQNGTPGVNSYGRAYTSNTDSYNHVLIVNVKANNSRNSQEIYKNGKRIDNTTGTTGTSGNGNPLNYYEFNNLPFLIGTGRSGLNGRSSSQLNGMLGEVISYSAPNSALNKQKIQSYLGIKYGVTLQSDGSSLTNYRLNDVNYIDSQGNVIWDTNLNSGYNYDIAGIGRDNASQLNQKQSKSQNIEYDGVGLTSGFLTIGLTNTYNTNKENINNNTTNFNDRQFLVWGNNGRDINLAATTVNVDMSAGIPGLSTPVSFVAMQRIWKVVETGGDIPSCKVKIPQNAIRNISPPGNYYMFISSTGIFDPTADYRVMKPDGNGNLLADYDFDGTKYITFGYAPQIIVERSVKFDGVQDYIDVEDHLDLNPTQFTMSAWVKRDTGTVNASIISKRNASNTEGYDFKINGLGRFEFSVNGGASTLASSVVIPENEWHQLAVIYNNGTAKLYIDGVEDTSKNMPAPIATTQSFYIAAAGKNTPTAYFAGNIDEVRVWKKALTEDQLHYIMNQEIIDNTTLALKKGDVIPTTISKNELNPLPWSELDGYYPMSVYTYTNTDDMSGNGNQGALRNLDTVDFQTAPLPYQSQADGSWDADATWLNNAVQTLPNALSIIDGVTPINWNIVETNHNIYLGATSTSARNRDCQLEALIINGGDLQVNGDTASNSGIGLTVTHYLKINGTMDLEGESQLIQTENSDLDNTSTGSVERDQQGNSNTYVYNYWSSPVAPNFNSSYKLPDVLTNVGFLTSGYNGSASPVRNADYWIWKYSNKIGNTYSQWQHVRSTGSLLAGEGFTMKGPGTATPDQNYILKGKPNNGNISLTINANNEYLVGNPYASSLDANEFILDNIHTADGGRNSQNVINGSLYFWDHFAVNSHILREYEGGYAVYNLTGGTPAISTDTRINATGAVGTKIPERYIPVAQGFFVSAISDASLAGLSQPITGGTIRFKNSQRVFKKEGATITNTGSEFFKTVKNKKSDIDNRPKIRLMFDSPKGYHRQLLVGADTKASNDFDLGYDAILAETNSEDMYWKINNSKFIIQAVNNFKDDQTLPLGLKIAKGGLAKIRLEDTNNLEKNKAIYLYDNTLGIYHNLTNGPYEIYLTPGVYSNRFEIKFTALDKSLSSVDFETSELDVYYANDKNSLILHNKTLKEIKNIALFNILGQSISIFNNVESVNYQEFKTKPLSTGTYIIKVNTYDGAYSKKVLIN</sequence>
<dbReference type="SUPFAM" id="SSF49899">
    <property type="entry name" value="Concanavalin A-like lectins/glucanases"/>
    <property type="match status" value="1"/>
</dbReference>
<dbReference type="NCBIfam" id="NF012200">
    <property type="entry name" value="choice_anch_D"/>
    <property type="match status" value="3"/>
</dbReference>
<dbReference type="Pfam" id="PF22544">
    <property type="entry name" value="HYDIN_VesB_CFA65-like_Ig"/>
    <property type="match status" value="1"/>
</dbReference>
<keyword evidence="7" id="KW-0966">Cell projection</keyword>
<accession>A0A0C5WF79</accession>
<organism evidence="10 11">
    <name type="scientific">Siansivirga zeaxanthinifaciens CC-SAMT-1</name>
    <dbReference type="NCBI Taxonomy" id="1454006"/>
    <lineage>
        <taxon>Bacteria</taxon>
        <taxon>Pseudomonadati</taxon>
        <taxon>Bacteroidota</taxon>
        <taxon>Flavobacteriia</taxon>
        <taxon>Flavobacteriales</taxon>
        <taxon>Flavobacteriaceae</taxon>
        <taxon>Siansivirga</taxon>
    </lineage>
</organism>
<evidence type="ECO:0000256" key="1">
    <source>
        <dbReference type="ARBA" id="ARBA00004138"/>
    </source>
</evidence>
<dbReference type="Pfam" id="PF20009">
    <property type="entry name" value="GEVED"/>
    <property type="match status" value="1"/>
</dbReference>
<dbReference type="InterPro" id="IPR006558">
    <property type="entry name" value="LamG-like"/>
</dbReference>
<dbReference type="Proteomes" id="UP000032229">
    <property type="component" value="Chromosome"/>
</dbReference>
<evidence type="ECO:0000259" key="9">
    <source>
        <dbReference type="SMART" id="SM00560"/>
    </source>
</evidence>
<feature type="chain" id="PRO_5002191735" evidence="8">
    <location>
        <begin position="31"/>
        <end position="2113"/>
    </location>
</feature>
<name>A0A0C5WF79_9FLAO</name>
<feature type="signal peptide" evidence="8">
    <location>
        <begin position="1"/>
        <end position="30"/>
    </location>
</feature>
<keyword evidence="3" id="KW-0963">Cytoplasm</keyword>
<dbReference type="Gene3D" id="2.60.40.10">
    <property type="entry name" value="Immunoglobulins"/>
    <property type="match status" value="3"/>
</dbReference>
<dbReference type="Pfam" id="PF26628">
    <property type="entry name" value="DUF8202"/>
    <property type="match status" value="1"/>
</dbReference>
<dbReference type="InterPro" id="IPR058515">
    <property type="entry name" value="DUF8202"/>
</dbReference>
<dbReference type="EMBL" id="CP007202">
    <property type="protein sequence ID" value="AJR03869.1"/>
    <property type="molecule type" value="Genomic_DNA"/>
</dbReference>
<evidence type="ECO:0000256" key="5">
    <source>
        <dbReference type="ARBA" id="ARBA00023069"/>
    </source>
</evidence>
<evidence type="ECO:0000256" key="3">
    <source>
        <dbReference type="ARBA" id="ARBA00022490"/>
    </source>
</evidence>
<evidence type="ECO:0000256" key="8">
    <source>
        <dbReference type="SAM" id="SignalP"/>
    </source>
</evidence>
<gene>
    <name evidence="10" type="ORF">AW14_09780</name>
</gene>
<dbReference type="STRING" id="1454006.AW14_09780"/>
<evidence type="ECO:0000313" key="10">
    <source>
        <dbReference type="EMBL" id="AJR03869.1"/>
    </source>
</evidence>
<evidence type="ECO:0000256" key="2">
    <source>
        <dbReference type="ARBA" id="ARBA00004496"/>
    </source>
</evidence>
<dbReference type="Pfam" id="PF13385">
    <property type="entry name" value="Laminin_G_3"/>
    <property type="match status" value="1"/>
</dbReference>
<dbReference type="NCBIfam" id="TIGR04183">
    <property type="entry name" value="Por_Secre_tail"/>
    <property type="match status" value="1"/>
</dbReference>
<reference evidence="10 11" key="1">
    <citation type="submission" date="2014-02" db="EMBL/GenBank/DDBJ databases">
        <authorList>
            <person name="Young C.-C."/>
            <person name="Hameed A."/>
            <person name="Huang H.-C."/>
            <person name="Shahina M."/>
        </authorList>
    </citation>
    <scope>NUCLEOTIDE SEQUENCE [LARGE SCALE GENOMIC DNA]</scope>
    <source>
        <strain evidence="10 11">CC-SAMT-1</strain>
    </source>
</reference>
<keyword evidence="6" id="KW-1015">Disulfide bond</keyword>
<evidence type="ECO:0000256" key="4">
    <source>
        <dbReference type="ARBA" id="ARBA00022729"/>
    </source>
</evidence>
<feature type="domain" description="LamG-like jellyroll fold" evidence="9">
    <location>
        <begin position="1278"/>
        <end position="1408"/>
    </location>
</feature>
<dbReference type="InterPro" id="IPR053879">
    <property type="entry name" value="HYDIN_VesB_CFA65-like_Ig"/>
</dbReference>
<dbReference type="HOGENOM" id="CLU_001144_0_0_10"/>
<dbReference type="SMART" id="SM00560">
    <property type="entry name" value="LamGL"/>
    <property type="match status" value="1"/>
</dbReference>
<evidence type="ECO:0000313" key="11">
    <source>
        <dbReference type="Proteomes" id="UP000032229"/>
    </source>
</evidence>
<dbReference type="Gene3D" id="2.60.120.200">
    <property type="match status" value="1"/>
</dbReference>
<keyword evidence="11" id="KW-1185">Reference proteome</keyword>
<dbReference type="GO" id="GO:0005737">
    <property type="term" value="C:cytoplasm"/>
    <property type="evidence" value="ECO:0007669"/>
    <property type="project" value="UniProtKB-SubCell"/>
</dbReference>
<dbReference type="GO" id="GO:0005975">
    <property type="term" value="P:carbohydrate metabolic process"/>
    <property type="evidence" value="ECO:0007669"/>
    <property type="project" value="UniProtKB-ARBA"/>
</dbReference>
<dbReference type="InterPro" id="IPR045474">
    <property type="entry name" value="GEVED"/>
</dbReference>
<keyword evidence="4 8" id="KW-0732">Signal</keyword>
<evidence type="ECO:0000256" key="7">
    <source>
        <dbReference type="ARBA" id="ARBA00023273"/>
    </source>
</evidence>